<protein>
    <recommendedName>
        <fullName evidence="2">PORR domain-containing protein</fullName>
    </recommendedName>
</protein>
<dbReference type="Pfam" id="PF11955">
    <property type="entry name" value="PORR"/>
    <property type="match status" value="1"/>
</dbReference>
<dbReference type="PANTHER" id="PTHR31476">
    <property type="entry name" value="PROTEIN WHAT'S THIS FACTOR 1 HOMOLOG, CHLOROPLASTIC"/>
    <property type="match status" value="1"/>
</dbReference>
<feature type="domain" description="PORR" evidence="2">
    <location>
        <begin position="1"/>
        <end position="61"/>
    </location>
</feature>
<evidence type="ECO:0000313" key="3">
    <source>
        <dbReference type="EMBL" id="KAF2290133.1"/>
    </source>
</evidence>
<dbReference type="AlphaFoldDB" id="A0A6A6KQ07"/>
<reference evidence="3 4" key="1">
    <citation type="journal article" date="2020" name="Mol. Plant">
        <title>The Chromosome-Based Rubber Tree Genome Provides New Insights into Spurge Genome Evolution and Rubber Biosynthesis.</title>
        <authorList>
            <person name="Liu J."/>
            <person name="Shi C."/>
            <person name="Shi C.C."/>
            <person name="Li W."/>
            <person name="Zhang Q.J."/>
            <person name="Zhang Y."/>
            <person name="Li K."/>
            <person name="Lu H.F."/>
            <person name="Shi C."/>
            <person name="Zhu S.T."/>
            <person name="Xiao Z.Y."/>
            <person name="Nan H."/>
            <person name="Yue Y."/>
            <person name="Zhu X.G."/>
            <person name="Wu Y."/>
            <person name="Hong X.N."/>
            <person name="Fan G.Y."/>
            <person name="Tong Y."/>
            <person name="Zhang D."/>
            <person name="Mao C.L."/>
            <person name="Liu Y.L."/>
            <person name="Hao S.J."/>
            <person name="Liu W.Q."/>
            <person name="Lv M.Q."/>
            <person name="Zhang H.B."/>
            <person name="Liu Y."/>
            <person name="Hu-Tang G.R."/>
            <person name="Wang J.P."/>
            <person name="Wang J.H."/>
            <person name="Sun Y.H."/>
            <person name="Ni S.B."/>
            <person name="Chen W.B."/>
            <person name="Zhang X.C."/>
            <person name="Jiao Y.N."/>
            <person name="Eichler E.E."/>
            <person name="Li G.H."/>
            <person name="Liu X."/>
            <person name="Gao L.Z."/>
        </authorList>
    </citation>
    <scope>NUCLEOTIDE SEQUENCE [LARGE SCALE GENOMIC DNA]</scope>
    <source>
        <strain evidence="4">cv. GT1</strain>
        <tissue evidence="3">Leaf</tissue>
    </source>
</reference>
<comment type="caution">
    <text evidence="3">The sequence shown here is derived from an EMBL/GenBank/DDBJ whole genome shotgun (WGS) entry which is preliminary data.</text>
</comment>
<dbReference type="InterPro" id="IPR045040">
    <property type="entry name" value="PORR_fam"/>
</dbReference>
<name>A0A6A6KQ07_HEVBR</name>
<sequence length="431" mass="48537">MEFPSPYLNARRFKAADPKARKRVVPVLHELLSLTMEKRLTSIHLDAFKSDYLLPSRKRKCHLQIEQDGKKNPTVDDPISLGLGFKSVHMCAFGEVKGEVERKHMSIFPQLGEIEAHGLMVKRKSCFYHLTGSLPVKYAFQGLKGTWFLHVEVQRSNDMDKPGLSHCLAAKNDNHDSDGSNINDSFVTNTDKNNINNGSKKRIKLSIKPLAEELWKTAPHFNKKGKKKKSMIHLDHRLDDIEKECPIIIKETPDSTDNESVQMSRNKVKPVIRSSSPMVHTPVERSPEVLSERDILDIQGNSSEMNFVSRCYDPQNCEVASFATESGLEKQLKGRRNDNSNIQAYSAPQFATKTPPRTPPSLLPTDPGPGSSRNKLEITAAVGRRILIAAKKLRVSGNKQRPVIYFHRFRGASSVPFVSRISVFEISDSDE</sequence>
<feature type="region of interest" description="Disordered" evidence="1">
    <location>
        <begin position="347"/>
        <end position="374"/>
    </location>
</feature>
<proteinExistence type="predicted"/>
<dbReference type="InterPro" id="IPR021099">
    <property type="entry name" value="PORR_domain"/>
</dbReference>
<feature type="compositionally biased region" description="Polar residues" evidence="1">
    <location>
        <begin position="179"/>
        <end position="198"/>
    </location>
</feature>
<dbReference type="PANTHER" id="PTHR31476:SF11">
    <property type="entry name" value="UBIQUITIN CARBOXYL-TERMINAL HYDROLASE FAMILY PROTEIN"/>
    <property type="match status" value="1"/>
</dbReference>
<dbReference type="GO" id="GO:0003723">
    <property type="term" value="F:RNA binding"/>
    <property type="evidence" value="ECO:0007669"/>
    <property type="project" value="InterPro"/>
</dbReference>
<keyword evidence="4" id="KW-1185">Reference proteome</keyword>
<dbReference type="EMBL" id="JAAGAX010000015">
    <property type="protein sequence ID" value="KAF2290133.1"/>
    <property type="molecule type" value="Genomic_DNA"/>
</dbReference>
<organism evidence="3 4">
    <name type="scientific">Hevea brasiliensis</name>
    <name type="common">Para rubber tree</name>
    <name type="synonym">Siphonia brasiliensis</name>
    <dbReference type="NCBI Taxonomy" id="3981"/>
    <lineage>
        <taxon>Eukaryota</taxon>
        <taxon>Viridiplantae</taxon>
        <taxon>Streptophyta</taxon>
        <taxon>Embryophyta</taxon>
        <taxon>Tracheophyta</taxon>
        <taxon>Spermatophyta</taxon>
        <taxon>Magnoliopsida</taxon>
        <taxon>eudicotyledons</taxon>
        <taxon>Gunneridae</taxon>
        <taxon>Pentapetalae</taxon>
        <taxon>rosids</taxon>
        <taxon>fabids</taxon>
        <taxon>Malpighiales</taxon>
        <taxon>Euphorbiaceae</taxon>
        <taxon>Crotonoideae</taxon>
        <taxon>Micrandreae</taxon>
        <taxon>Hevea</taxon>
    </lineage>
</organism>
<accession>A0A6A6KQ07</accession>
<evidence type="ECO:0000259" key="2">
    <source>
        <dbReference type="Pfam" id="PF11955"/>
    </source>
</evidence>
<dbReference type="Proteomes" id="UP000467840">
    <property type="component" value="Chromosome 2"/>
</dbReference>
<feature type="region of interest" description="Disordered" evidence="1">
    <location>
        <begin position="172"/>
        <end position="198"/>
    </location>
</feature>
<evidence type="ECO:0000256" key="1">
    <source>
        <dbReference type="SAM" id="MobiDB-lite"/>
    </source>
</evidence>
<evidence type="ECO:0000313" key="4">
    <source>
        <dbReference type="Proteomes" id="UP000467840"/>
    </source>
</evidence>
<gene>
    <name evidence="3" type="ORF">GH714_003460</name>
</gene>